<dbReference type="AlphaFoldDB" id="A0A1D6MR60"/>
<evidence type="ECO:0000313" key="4">
    <source>
        <dbReference type="Proteomes" id="UP000007305"/>
    </source>
</evidence>
<sequence length="126" mass="13467">MATEVNRDANADDPPLPQPAPSPSSEGKDANNIRDRVSFSSSSSRAARPSCWGSIRIIHRFGRIRSRSLSRMGSDEHDTRASLGGRGRRCGCGCVCSGGKAGAAVGPTRSLLQRNDFYCDDCNTHA</sequence>
<reference evidence="3" key="2">
    <citation type="submission" date="2019-07" db="EMBL/GenBank/DDBJ databases">
        <authorList>
            <person name="Seetharam A."/>
            <person name="Woodhouse M."/>
            <person name="Cannon E."/>
        </authorList>
    </citation>
    <scope>NUCLEOTIDE SEQUENCE [LARGE SCALE GENOMIC DNA]</scope>
    <source>
        <strain evidence="3">cv. B73</strain>
    </source>
</reference>
<dbReference type="IntAct" id="A0A1D6MR60">
    <property type="interactions" value="2"/>
</dbReference>
<dbReference type="GeneID" id="100276698"/>
<reference evidence="2 4" key="1">
    <citation type="submission" date="2015-12" db="EMBL/GenBank/DDBJ databases">
        <title>Update maize B73 reference genome by single molecule sequencing technologies.</title>
        <authorList>
            <consortium name="Maize Genome Sequencing Project"/>
            <person name="Ware D."/>
        </authorList>
    </citation>
    <scope>NUCLEOTIDE SEQUENCE [LARGE SCALE GENOMIC DNA]</scope>
    <source>
        <strain evidence="4">cv. B73</strain>
        <tissue evidence="2">Seedling</tissue>
    </source>
</reference>
<proteinExistence type="evidence at protein level"/>
<feature type="region of interest" description="Disordered" evidence="1">
    <location>
        <begin position="1"/>
        <end position="49"/>
    </location>
</feature>
<gene>
    <name evidence="3" type="primary">LOC100276698</name>
    <name evidence="2" type="ORF">ZEAMMB73_Zm00001d040518</name>
</gene>
<evidence type="ECO:0007829" key="5">
    <source>
        <dbReference type="PeptideAtlas" id="A0A1D6MR60"/>
    </source>
</evidence>
<feature type="compositionally biased region" description="Low complexity" evidence="1">
    <location>
        <begin position="38"/>
        <end position="49"/>
    </location>
</feature>
<name>A0A1D6MR60_MAIZE</name>
<feature type="compositionally biased region" description="Basic and acidic residues" evidence="1">
    <location>
        <begin position="26"/>
        <end position="37"/>
    </location>
</feature>
<protein>
    <submittedName>
        <fullName evidence="2 3">Uncharacterized protein</fullName>
    </submittedName>
</protein>
<dbReference type="ExpressionAtlas" id="A0A1D6MR60">
    <property type="expression patterns" value="baseline and differential"/>
</dbReference>
<dbReference type="Proteomes" id="UP000007305">
    <property type="component" value="Chromosome 3"/>
</dbReference>
<dbReference type="EnsemblPlants" id="Zm00001eb129430_T001">
    <property type="protein sequence ID" value="Zm00001eb129430_P001"/>
    <property type="gene ID" value="Zm00001eb129430"/>
</dbReference>
<reference evidence="3" key="3">
    <citation type="submission" date="2021-05" db="UniProtKB">
        <authorList>
            <consortium name="EnsemblPlants"/>
        </authorList>
    </citation>
    <scope>IDENTIFICATION</scope>
    <source>
        <strain evidence="3">cv. B73</strain>
    </source>
</reference>
<evidence type="ECO:0000313" key="3">
    <source>
        <dbReference type="EnsemblPlants" id="Zm00001eb129430_P001"/>
    </source>
</evidence>
<keyword evidence="4" id="KW-1185">Reference proteome</keyword>
<keyword evidence="5" id="KW-1267">Proteomics identification</keyword>
<feature type="compositionally biased region" description="Basic and acidic residues" evidence="1">
    <location>
        <begin position="1"/>
        <end position="10"/>
    </location>
</feature>
<dbReference type="eggNOG" id="ENOG502R657">
    <property type="taxonomic scope" value="Eukaryota"/>
</dbReference>
<dbReference type="EMBL" id="CM007649">
    <property type="protein sequence ID" value="ONM31482.1"/>
    <property type="molecule type" value="Genomic_DNA"/>
</dbReference>
<evidence type="ECO:0000256" key="1">
    <source>
        <dbReference type="SAM" id="MobiDB-lite"/>
    </source>
</evidence>
<organism evidence="2">
    <name type="scientific">Zea mays</name>
    <name type="common">Maize</name>
    <dbReference type="NCBI Taxonomy" id="4577"/>
    <lineage>
        <taxon>Eukaryota</taxon>
        <taxon>Viridiplantae</taxon>
        <taxon>Streptophyta</taxon>
        <taxon>Embryophyta</taxon>
        <taxon>Tracheophyta</taxon>
        <taxon>Spermatophyta</taxon>
        <taxon>Magnoliopsida</taxon>
        <taxon>Liliopsida</taxon>
        <taxon>Poales</taxon>
        <taxon>Poaceae</taxon>
        <taxon>PACMAD clade</taxon>
        <taxon>Panicoideae</taxon>
        <taxon>Andropogonodae</taxon>
        <taxon>Andropogoneae</taxon>
        <taxon>Tripsacinae</taxon>
        <taxon>Zea</taxon>
    </lineage>
</organism>
<dbReference type="PaxDb" id="4577-GRMZM2G396767_P01"/>
<evidence type="ECO:0000313" key="2">
    <source>
        <dbReference type="EMBL" id="ONM31482.1"/>
    </source>
</evidence>
<dbReference type="Gramene" id="Zm00001eb129430_T001">
    <property type="protein sequence ID" value="Zm00001eb129430_P001"/>
    <property type="gene ID" value="Zm00001eb129430"/>
</dbReference>
<dbReference type="OMA" id="CDDCNTH"/>
<accession>A0A1D6MR60</accession>
<dbReference type="RefSeq" id="NP_001143897.2">
    <property type="nucleotide sequence ID" value="NM_001150425.2"/>
</dbReference>